<protein>
    <submittedName>
        <fullName evidence="2">Uncharacterized protein</fullName>
    </submittedName>
</protein>
<keyword evidence="1" id="KW-0812">Transmembrane</keyword>
<comment type="caution">
    <text evidence="2">The sequence shown here is derived from an EMBL/GenBank/DDBJ whole genome shotgun (WGS) entry which is preliminary data.</text>
</comment>
<evidence type="ECO:0000256" key="1">
    <source>
        <dbReference type="SAM" id="Phobius"/>
    </source>
</evidence>
<dbReference type="EMBL" id="BMJC01000006">
    <property type="protein sequence ID" value="GGB20745.1"/>
    <property type="molecule type" value="Genomic_DNA"/>
</dbReference>
<keyword evidence="3" id="KW-1185">Reference proteome</keyword>
<organism evidence="2 3">
    <name type="scientific">Puia dinghuensis</name>
    <dbReference type="NCBI Taxonomy" id="1792502"/>
    <lineage>
        <taxon>Bacteria</taxon>
        <taxon>Pseudomonadati</taxon>
        <taxon>Bacteroidota</taxon>
        <taxon>Chitinophagia</taxon>
        <taxon>Chitinophagales</taxon>
        <taxon>Chitinophagaceae</taxon>
        <taxon>Puia</taxon>
    </lineage>
</organism>
<reference evidence="2" key="1">
    <citation type="journal article" date="2014" name="Int. J. Syst. Evol. Microbiol.">
        <title>Complete genome sequence of Corynebacterium casei LMG S-19264T (=DSM 44701T), isolated from a smear-ripened cheese.</title>
        <authorList>
            <consortium name="US DOE Joint Genome Institute (JGI-PGF)"/>
            <person name="Walter F."/>
            <person name="Albersmeier A."/>
            <person name="Kalinowski J."/>
            <person name="Ruckert C."/>
        </authorList>
    </citation>
    <scope>NUCLEOTIDE SEQUENCE</scope>
    <source>
        <strain evidence="2">CGMCC 1.15448</strain>
    </source>
</reference>
<dbReference type="Proteomes" id="UP000607559">
    <property type="component" value="Unassembled WGS sequence"/>
</dbReference>
<accession>A0A8J2XWK8</accession>
<dbReference type="AlphaFoldDB" id="A0A8J2XWK8"/>
<gene>
    <name evidence="2" type="ORF">GCM10011511_50620</name>
</gene>
<sequence>MNPLKKIAGYNLLAILFYSIVIRAASGTNRDATMTTLVFCALAVTAHVAICLFITIIKYVDKDKESGRAWLLSSGIVLLVGFSACLGSAAL</sequence>
<evidence type="ECO:0000313" key="3">
    <source>
        <dbReference type="Proteomes" id="UP000607559"/>
    </source>
</evidence>
<keyword evidence="1" id="KW-0472">Membrane</keyword>
<dbReference type="RefSeq" id="WP_188937105.1">
    <property type="nucleotide sequence ID" value="NZ_BMJC01000006.1"/>
</dbReference>
<reference evidence="2" key="2">
    <citation type="submission" date="2020-09" db="EMBL/GenBank/DDBJ databases">
        <authorList>
            <person name="Sun Q."/>
            <person name="Zhou Y."/>
        </authorList>
    </citation>
    <scope>NUCLEOTIDE SEQUENCE</scope>
    <source>
        <strain evidence="2">CGMCC 1.15448</strain>
    </source>
</reference>
<keyword evidence="1" id="KW-1133">Transmembrane helix</keyword>
<feature type="transmembrane region" description="Helical" evidence="1">
    <location>
        <begin position="69"/>
        <end position="90"/>
    </location>
</feature>
<proteinExistence type="predicted"/>
<evidence type="ECO:0000313" key="2">
    <source>
        <dbReference type="EMBL" id="GGB20745.1"/>
    </source>
</evidence>
<feature type="transmembrane region" description="Helical" evidence="1">
    <location>
        <begin position="32"/>
        <end position="57"/>
    </location>
</feature>
<feature type="transmembrane region" description="Helical" evidence="1">
    <location>
        <begin position="7"/>
        <end position="26"/>
    </location>
</feature>
<name>A0A8J2XWK8_9BACT</name>